<dbReference type="GO" id="GO:0030246">
    <property type="term" value="F:carbohydrate binding"/>
    <property type="evidence" value="ECO:0007669"/>
    <property type="project" value="UniProtKB-UniRule"/>
</dbReference>
<dbReference type="InterPro" id="IPR001079">
    <property type="entry name" value="Galectin_CRD"/>
</dbReference>
<dbReference type="InterPro" id="IPR013320">
    <property type="entry name" value="ConA-like_dom_sf"/>
</dbReference>
<dbReference type="SUPFAM" id="SSF49899">
    <property type="entry name" value="Concanavalin A-like lectins/glucanases"/>
    <property type="match status" value="2"/>
</dbReference>
<organism evidence="4 5">
    <name type="scientific">Acrobeloides nanus</name>
    <dbReference type="NCBI Taxonomy" id="290746"/>
    <lineage>
        <taxon>Eukaryota</taxon>
        <taxon>Metazoa</taxon>
        <taxon>Ecdysozoa</taxon>
        <taxon>Nematoda</taxon>
        <taxon>Chromadorea</taxon>
        <taxon>Rhabditida</taxon>
        <taxon>Tylenchina</taxon>
        <taxon>Cephalobomorpha</taxon>
        <taxon>Cephaloboidea</taxon>
        <taxon>Cephalobidae</taxon>
        <taxon>Acrobeloides</taxon>
    </lineage>
</organism>
<dbReference type="PROSITE" id="PS51304">
    <property type="entry name" value="GALECTIN"/>
    <property type="match status" value="2"/>
</dbReference>
<evidence type="ECO:0000259" key="3">
    <source>
        <dbReference type="PROSITE" id="PS51304"/>
    </source>
</evidence>
<evidence type="ECO:0000313" key="4">
    <source>
        <dbReference type="Proteomes" id="UP000887540"/>
    </source>
</evidence>
<name>A0A914DJG5_9BILA</name>
<dbReference type="FunFam" id="2.60.120.200:FF:000261">
    <property type="entry name" value="Galectin"/>
    <property type="match status" value="1"/>
</dbReference>
<feature type="domain" description="Galectin" evidence="3">
    <location>
        <begin position="178"/>
        <end position="306"/>
    </location>
</feature>
<sequence>MAAIIRKIFGLHRKKVTKKDSITGRNNSFPVPYLSKLEGNQLQPGQSVIIRGLIITRNEFVINLTNGPRVELDEETTTLDDRLLCFRADLKGKKIHLNACIEGEWGKEGKVKQKWLAGEEFDIRIRCHEEEFEVFVEHKLVAKFSYYLPLHKITHIYINGSIELYSVSWEGKYYTVPYAADIPGNFYPGRKLYVSAFAKKKAKQFFVDFHNGPDIAFRIHARFPDKKIICNTRAEQNWGTEEKLEVEAFPFKRKKNFDLLVYGEENKFVIYIDDCLCGSFAHRINPRGIDKLTIEGDLVLQGVHLK</sequence>
<feature type="domain" description="Galectin" evidence="3">
    <location>
        <begin position="34"/>
        <end position="170"/>
    </location>
</feature>
<evidence type="ECO:0000256" key="2">
    <source>
        <dbReference type="RuleBase" id="RU102079"/>
    </source>
</evidence>
<proteinExistence type="predicted"/>
<dbReference type="PANTHER" id="PTHR11346">
    <property type="entry name" value="GALECTIN"/>
    <property type="match status" value="1"/>
</dbReference>
<dbReference type="CDD" id="cd00070">
    <property type="entry name" value="GLECT"/>
    <property type="match status" value="1"/>
</dbReference>
<keyword evidence="1 2" id="KW-0430">Lectin</keyword>
<evidence type="ECO:0000313" key="5">
    <source>
        <dbReference type="WBParaSite" id="ACRNAN_scaffold2797.g11431.t1"/>
    </source>
</evidence>
<dbReference type="WBParaSite" id="ACRNAN_scaffold2797.g11431.t1">
    <property type="protein sequence ID" value="ACRNAN_scaffold2797.g11431.t1"/>
    <property type="gene ID" value="ACRNAN_scaffold2797.g11431"/>
</dbReference>
<dbReference type="AlphaFoldDB" id="A0A914DJG5"/>
<protein>
    <recommendedName>
        <fullName evidence="2">Galectin</fullName>
    </recommendedName>
</protein>
<dbReference type="InterPro" id="IPR044156">
    <property type="entry name" value="Galectin-like"/>
</dbReference>
<dbReference type="SMART" id="SM00276">
    <property type="entry name" value="GLECT"/>
    <property type="match status" value="2"/>
</dbReference>
<accession>A0A914DJG5</accession>
<evidence type="ECO:0000256" key="1">
    <source>
        <dbReference type="ARBA" id="ARBA00022734"/>
    </source>
</evidence>
<dbReference type="Pfam" id="PF00337">
    <property type="entry name" value="Gal-bind_lectin"/>
    <property type="match status" value="2"/>
</dbReference>
<dbReference type="SMART" id="SM00908">
    <property type="entry name" value="Gal-bind_lectin"/>
    <property type="match status" value="2"/>
</dbReference>
<keyword evidence="4" id="KW-1185">Reference proteome</keyword>
<dbReference type="Proteomes" id="UP000887540">
    <property type="component" value="Unplaced"/>
</dbReference>
<dbReference type="Gene3D" id="2.60.120.200">
    <property type="match status" value="2"/>
</dbReference>
<reference evidence="5" key="1">
    <citation type="submission" date="2022-11" db="UniProtKB">
        <authorList>
            <consortium name="WormBaseParasite"/>
        </authorList>
    </citation>
    <scope>IDENTIFICATION</scope>
</reference>
<dbReference type="PANTHER" id="PTHR11346:SF189">
    <property type="entry name" value="GALECTIN"/>
    <property type="match status" value="1"/>
</dbReference>